<dbReference type="OrthoDB" id="25607at2"/>
<evidence type="ECO:0000313" key="7">
    <source>
        <dbReference type="Proteomes" id="UP000451860"/>
    </source>
</evidence>
<dbReference type="PANTHER" id="PTHR43344">
    <property type="entry name" value="PHOSPHOSERINE PHOSPHATASE"/>
    <property type="match status" value="1"/>
</dbReference>
<evidence type="ECO:0000256" key="4">
    <source>
        <dbReference type="ARBA" id="ARBA00022842"/>
    </source>
</evidence>
<keyword evidence="4" id="KW-0460">Magnesium</keyword>
<dbReference type="SUPFAM" id="SSF56784">
    <property type="entry name" value="HAD-like"/>
    <property type="match status" value="1"/>
</dbReference>
<name>A0A7J5UIE9_9MICO</name>
<dbReference type="InterPro" id="IPR006385">
    <property type="entry name" value="HAD_hydro_SerB1"/>
</dbReference>
<proteinExistence type="inferred from homology"/>
<evidence type="ECO:0000256" key="5">
    <source>
        <dbReference type="SAM" id="Phobius"/>
    </source>
</evidence>
<organism evidence="6 7">
    <name type="scientific">Georgenia thermotolerans</name>
    <dbReference type="NCBI Taxonomy" id="527326"/>
    <lineage>
        <taxon>Bacteria</taxon>
        <taxon>Bacillati</taxon>
        <taxon>Actinomycetota</taxon>
        <taxon>Actinomycetes</taxon>
        <taxon>Micrococcales</taxon>
        <taxon>Bogoriellaceae</taxon>
        <taxon>Georgenia</taxon>
    </lineage>
</organism>
<dbReference type="CDD" id="cd02612">
    <property type="entry name" value="HAD_PGPPase"/>
    <property type="match status" value="1"/>
</dbReference>
<evidence type="ECO:0000256" key="3">
    <source>
        <dbReference type="ARBA" id="ARBA00022801"/>
    </source>
</evidence>
<dbReference type="NCBIfam" id="TIGR01488">
    <property type="entry name" value="HAD-SF-IB"/>
    <property type="match status" value="1"/>
</dbReference>
<dbReference type="Pfam" id="PF12710">
    <property type="entry name" value="HAD"/>
    <property type="match status" value="1"/>
</dbReference>
<dbReference type="GO" id="GO:0016787">
    <property type="term" value="F:hydrolase activity"/>
    <property type="evidence" value="ECO:0007669"/>
    <property type="project" value="UniProtKB-KW"/>
</dbReference>
<keyword evidence="5" id="KW-0472">Membrane</keyword>
<accession>A0A7J5UIE9</accession>
<reference evidence="6 7" key="1">
    <citation type="submission" date="2019-10" db="EMBL/GenBank/DDBJ databases">
        <title>Georgenia wutianyii sp. nov. and Georgenia yuyongxinii sp. nov. isolated from plateau pika (Ochotona curzoniae) in the Qinghai-Tibet plateau of China.</title>
        <authorList>
            <person name="Tian Z."/>
        </authorList>
    </citation>
    <scope>NUCLEOTIDE SEQUENCE [LARGE SCALE GENOMIC DNA]</scope>
    <source>
        <strain evidence="6 7">DSM 21501</strain>
    </source>
</reference>
<comment type="caution">
    <text evidence="6">The sequence shown here is derived from an EMBL/GenBank/DDBJ whole genome shotgun (WGS) entry which is preliminary data.</text>
</comment>
<feature type="transmembrane region" description="Helical" evidence="5">
    <location>
        <begin position="237"/>
        <end position="260"/>
    </location>
</feature>
<sequence>MSPVGDQPGPRVAAFLDLDRTVLSTASPLVLARPLLASGLLRRSSLLHAAAADLRSLFVAADRRYSAEAQAQLAGMVEGWDVQRFREVVDGALHTVVRPHVYLEAIDLIAALRGRGVDVVIVSASSGDVVRPIADMLGADEVIASTMEVAEGRFTGRVAHFVYGAAKAEAIRDLAARAGYDLRACAAYSDSVTDLPMLEAVGHPVAVNPDRALRRLARERGWEVRRFRRPVPLRRELPGAVGVTVAALLLVLGALVWGALRRSRR</sequence>
<evidence type="ECO:0000256" key="1">
    <source>
        <dbReference type="ARBA" id="ARBA00009184"/>
    </source>
</evidence>
<dbReference type="Proteomes" id="UP000451860">
    <property type="component" value="Unassembled WGS sequence"/>
</dbReference>
<evidence type="ECO:0000256" key="2">
    <source>
        <dbReference type="ARBA" id="ARBA00022723"/>
    </source>
</evidence>
<keyword evidence="5" id="KW-0812">Transmembrane</keyword>
<evidence type="ECO:0000313" key="6">
    <source>
        <dbReference type="EMBL" id="KAE8762148.1"/>
    </source>
</evidence>
<dbReference type="InterPro" id="IPR023214">
    <property type="entry name" value="HAD_sf"/>
</dbReference>
<dbReference type="GO" id="GO:0046872">
    <property type="term" value="F:metal ion binding"/>
    <property type="evidence" value="ECO:0007669"/>
    <property type="project" value="UniProtKB-KW"/>
</dbReference>
<keyword evidence="7" id="KW-1185">Reference proteome</keyword>
<dbReference type="Gene3D" id="3.40.50.1000">
    <property type="entry name" value="HAD superfamily/HAD-like"/>
    <property type="match status" value="1"/>
</dbReference>
<dbReference type="PANTHER" id="PTHR43344:SF13">
    <property type="entry name" value="PHOSPHATASE RV3661-RELATED"/>
    <property type="match status" value="1"/>
</dbReference>
<gene>
    <name evidence="6" type="ORF">GB883_20880</name>
</gene>
<dbReference type="InterPro" id="IPR050582">
    <property type="entry name" value="HAD-like_SerB"/>
</dbReference>
<dbReference type="Gene3D" id="1.20.1440.100">
    <property type="entry name" value="SG protein - dephosphorylation function"/>
    <property type="match status" value="1"/>
</dbReference>
<keyword evidence="3 6" id="KW-0378">Hydrolase</keyword>
<keyword evidence="5" id="KW-1133">Transmembrane helix</keyword>
<dbReference type="InterPro" id="IPR036412">
    <property type="entry name" value="HAD-like_sf"/>
</dbReference>
<dbReference type="FunFam" id="3.40.50.1000:FF:000025">
    <property type="entry name" value="HAD hydrolase, family IB"/>
    <property type="match status" value="1"/>
</dbReference>
<dbReference type="EMBL" id="WHJE01000247">
    <property type="protein sequence ID" value="KAE8762148.1"/>
    <property type="molecule type" value="Genomic_DNA"/>
</dbReference>
<keyword evidence="2" id="KW-0479">Metal-binding</keyword>
<comment type="similarity">
    <text evidence="1">Belongs to the HAD-like hydrolase superfamily. SerB family.</text>
</comment>
<dbReference type="AlphaFoldDB" id="A0A7J5UIE9"/>
<dbReference type="NCBIfam" id="TIGR01490">
    <property type="entry name" value="HAD-SF-IB-hyp1"/>
    <property type="match status" value="1"/>
</dbReference>
<protein>
    <submittedName>
        <fullName evidence="6">HAD-IB family hydrolase</fullName>
    </submittedName>
</protein>